<dbReference type="Pfam" id="PF08534">
    <property type="entry name" value="Redoxin"/>
    <property type="match status" value="1"/>
</dbReference>
<dbReference type="EMBL" id="FRFE01000033">
    <property type="protein sequence ID" value="SHO52266.1"/>
    <property type="molecule type" value="Genomic_DNA"/>
</dbReference>
<dbReference type="Proteomes" id="UP000184603">
    <property type="component" value="Unassembled WGS sequence"/>
</dbReference>
<dbReference type="PANTHER" id="PTHR43110">
    <property type="entry name" value="THIOL PEROXIDASE"/>
    <property type="match status" value="1"/>
</dbReference>
<organism evidence="5 6">
    <name type="scientific">Desulfopila aestuarii DSM 18488</name>
    <dbReference type="NCBI Taxonomy" id="1121416"/>
    <lineage>
        <taxon>Bacteria</taxon>
        <taxon>Pseudomonadati</taxon>
        <taxon>Thermodesulfobacteriota</taxon>
        <taxon>Desulfobulbia</taxon>
        <taxon>Desulfobulbales</taxon>
        <taxon>Desulfocapsaceae</taxon>
        <taxon>Desulfopila</taxon>
    </lineage>
</organism>
<keyword evidence="3" id="KW-0732">Signal</keyword>
<proteinExistence type="predicted"/>
<reference evidence="5 6" key="1">
    <citation type="submission" date="2016-12" db="EMBL/GenBank/DDBJ databases">
        <authorList>
            <person name="Song W.-J."/>
            <person name="Kurnit D.M."/>
        </authorList>
    </citation>
    <scope>NUCLEOTIDE SEQUENCE [LARGE SCALE GENOMIC DNA]</scope>
    <source>
        <strain evidence="5 6">DSM 18488</strain>
    </source>
</reference>
<protein>
    <submittedName>
        <fullName evidence="5">Thiol peroxidase, atypical 2-Cys peroxiredoxin</fullName>
    </submittedName>
</protein>
<dbReference type="InterPro" id="IPR050455">
    <property type="entry name" value="Tpx_Peroxidase_subfamily"/>
</dbReference>
<dbReference type="GO" id="GO:0008379">
    <property type="term" value="F:thioredoxin peroxidase activity"/>
    <property type="evidence" value="ECO:0007669"/>
    <property type="project" value="InterPro"/>
</dbReference>
<dbReference type="NCBIfam" id="NF001808">
    <property type="entry name" value="PRK00522.1"/>
    <property type="match status" value="1"/>
</dbReference>
<accession>A0A1M7YI38</accession>
<dbReference type="SUPFAM" id="SSF52833">
    <property type="entry name" value="Thioredoxin-like"/>
    <property type="match status" value="1"/>
</dbReference>
<keyword evidence="5" id="KW-0560">Oxidoreductase</keyword>
<dbReference type="InterPro" id="IPR013740">
    <property type="entry name" value="Redoxin"/>
</dbReference>
<keyword evidence="2" id="KW-0676">Redox-active center</keyword>
<evidence type="ECO:0000259" key="4">
    <source>
        <dbReference type="PROSITE" id="PS51352"/>
    </source>
</evidence>
<dbReference type="Gene3D" id="3.40.30.10">
    <property type="entry name" value="Glutaredoxin"/>
    <property type="match status" value="1"/>
</dbReference>
<name>A0A1M7YI38_9BACT</name>
<dbReference type="InterPro" id="IPR002065">
    <property type="entry name" value="TPX"/>
</dbReference>
<evidence type="ECO:0000313" key="5">
    <source>
        <dbReference type="EMBL" id="SHO52266.1"/>
    </source>
</evidence>
<sequence length="207" mass="22619">MPRFPLLFTLCALIFGLAACSAKQPQLAVDRESAIPGTTVSKQGNTITLLGTGIELGQQIPSTDLVDASTMQTVDLQAYRGKVLLLSIVPSIDTKVCETQTHLLGEEGDMLPSTIQRITISRDTPFAQKRFADEAKLTDIQYLSDYKEGAFGRSTGLLLDGPRLLARSVILVDKEGIVRYIQVVPDITHLPDMDKAFAKAIELNKMQ</sequence>
<dbReference type="RefSeq" id="WP_084554362.1">
    <property type="nucleotide sequence ID" value="NZ_FRFE01000033.1"/>
</dbReference>
<evidence type="ECO:0000313" key="6">
    <source>
        <dbReference type="Proteomes" id="UP000184603"/>
    </source>
</evidence>
<feature type="domain" description="Thioredoxin" evidence="4">
    <location>
        <begin position="54"/>
        <end position="202"/>
    </location>
</feature>
<gene>
    <name evidence="5" type="ORF">SAMN02745220_04476</name>
</gene>
<keyword evidence="6" id="KW-1185">Reference proteome</keyword>
<feature type="chain" id="PRO_5013201242" evidence="3">
    <location>
        <begin position="29"/>
        <end position="207"/>
    </location>
</feature>
<evidence type="ECO:0000256" key="3">
    <source>
        <dbReference type="SAM" id="SignalP"/>
    </source>
</evidence>
<feature type="signal peptide" evidence="3">
    <location>
        <begin position="1"/>
        <end position="28"/>
    </location>
</feature>
<dbReference type="OrthoDB" id="9781543at2"/>
<dbReference type="AlphaFoldDB" id="A0A1M7YI38"/>
<dbReference type="STRING" id="1121416.SAMN02745220_04476"/>
<dbReference type="InterPro" id="IPR036249">
    <property type="entry name" value="Thioredoxin-like_sf"/>
</dbReference>
<evidence type="ECO:0000256" key="1">
    <source>
        <dbReference type="ARBA" id="ARBA00023157"/>
    </source>
</evidence>
<dbReference type="PROSITE" id="PS51257">
    <property type="entry name" value="PROKAR_LIPOPROTEIN"/>
    <property type="match status" value="1"/>
</dbReference>
<dbReference type="CDD" id="cd03014">
    <property type="entry name" value="PRX_Atyp2cys"/>
    <property type="match status" value="1"/>
</dbReference>
<keyword evidence="5" id="KW-0575">Peroxidase</keyword>
<dbReference type="PANTHER" id="PTHR43110:SF1">
    <property type="entry name" value="THIOL PEROXIDASE"/>
    <property type="match status" value="1"/>
</dbReference>
<dbReference type="PROSITE" id="PS51352">
    <property type="entry name" value="THIOREDOXIN_2"/>
    <property type="match status" value="1"/>
</dbReference>
<evidence type="ECO:0000256" key="2">
    <source>
        <dbReference type="ARBA" id="ARBA00023284"/>
    </source>
</evidence>
<dbReference type="InterPro" id="IPR013766">
    <property type="entry name" value="Thioredoxin_domain"/>
</dbReference>
<keyword evidence="1" id="KW-1015">Disulfide bond</keyword>